<feature type="transmembrane region" description="Helical" evidence="1">
    <location>
        <begin position="160"/>
        <end position="180"/>
    </location>
</feature>
<keyword evidence="1" id="KW-0812">Transmembrane</keyword>
<proteinExistence type="predicted"/>
<dbReference type="EMBL" id="JJQK01000032">
    <property type="protein sequence ID" value="KKH55611.1"/>
    <property type="molecule type" value="Genomic_DNA"/>
</dbReference>
<reference evidence="9 10" key="1">
    <citation type="journal article" date="2015" name="ISME J.">
        <title>Genomic and phenotypic differentiation among Methanosarcina mazei populations from Columbia River sediment.</title>
        <authorList>
            <person name="Youngblut N.D."/>
            <person name="Wirth J.S."/>
            <person name="Henriksen J.R."/>
            <person name="Smith M."/>
            <person name="Simon H."/>
            <person name="Metcalf W.W."/>
            <person name="Whitaker R.J."/>
        </authorList>
    </citation>
    <scope>NUCLEOTIDE SEQUENCE [LARGE SCALE GENOMIC DNA]</scope>
    <source>
        <strain evidence="7 13">1.H.A.1A.4</strain>
        <strain evidence="8 11">1.H.A.2.1</strain>
        <strain evidence="2 10">3.H.A.1A.2</strain>
        <strain evidence="3 9">3.H.A.2.5</strain>
        <strain evidence="4 12">3.H.M.1A.1</strain>
        <strain evidence="5 14">3.H.T.1A.1</strain>
        <strain evidence="6 15">3.H.T.1A.2</strain>
    </source>
</reference>
<dbReference type="EMBL" id="JJPN01000102">
    <property type="protein sequence ID" value="KKG71249.1"/>
    <property type="molecule type" value="Genomic_DNA"/>
</dbReference>
<evidence type="ECO:0000256" key="1">
    <source>
        <dbReference type="SAM" id="Phobius"/>
    </source>
</evidence>
<keyword evidence="1" id="KW-1133">Transmembrane helix</keyword>
<feature type="transmembrane region" description="Helical" evidence="1">
    <location>
        <begin position="65"/>
        <end position="91"/>
    </location>
</feature>
<organism evidence="2 10">
    <name type="scientific">Methanosarcina mazei</name>
    <name type="common">Methanosarcina frisia</name>
    <dbReference type="NCBI Taxonomy" id="2209"/>
    <lineage>
        <taxon>Archaea</taxon>
        <taxon>Methanobacteriati</taxon>
        <taxon>Methanobacteriota</taxon>
        <taxon>Stenosarchaea group</taxon>
        <taxon>Methanomicrobia</taxon>
        <taxon>Methanosarcinales</taxon>
        <taxon>Methanosarcinaceae</taxon>
        <taxon>Methanosarcina</taxon>
    </lineage>
</organism>
<dbReference type="EMBL" id="JJQI01000045">
    <property type="protein sequence ID" value="KKH40439.1"/>
    <property type="molecule type" value="Genomic_DNA"/>
</dbReference>
<evidence type="ECO:0008006" key="16">
    <source>
        <dbReference type="Google" id="ProtNLM"/>
    </source>
</evidence>
<evidence type="ECO:0000313" key="3">
    <source>
        <dbReference type="EMBL" id="KKG84721.1"/>
    </source>
</evidence>
<feature type="transmembrane region" description="Helical" evidence="1">
    <location>
        <begin position="97"/>
        <end position="115"/>
    </location>
</feature>
<dbReference type="Proteomes" id="UP000034672">
    <property type="component" value="Unassembled WGS sequence"/>
</dbReference>
<dbReference type="Proteomes" id="UP000034259">
    <property type="component" value="Unassembled WGS sequence"/>
</dbReference>
<dbReference type="EMBL" id="JJPY01000057">
    <property type="protein sequence ID" value="KKH09239.1"/>
    <property type="molecule type" value="Genomic_DNA"/>
</dbReference>
<accession>A0A0F8HW25</accession>
<dbReference type="Proteomes" id="UP000034657">
    <property type="component" value="Unassembled WGS sequence"/>
</dbReference>
<evidence type="ECO:0000313" key="14">
    <source>
        <dbReference type="Proteomes" id="UP000034820"/>
    </source>
</evidence>
<evidence type="ECO:0000313" key="9">
    <source>
        <dbReference type="Proteomes" id="UP000033889"/>
    </source>
</evidence>
<evidence type="ECO:0000313" key="10">
    <source>
        <dbReference type="Proteomes" id="UP000034074"/>
    </source>
</evidence>
<dbReference type="Proteomes" id="UP000034944">
    <property type="component" value="Unassembled WGS sequence"/>
</dbReference>
<sequence length="254" mass="29688">MKAVKMAFIKSLRKLIGWCPMRKLIQKERQEDCFSDFKLENRNIRPISSPVDLHENRIPKVRVSLFDFGSLIITFIVSIISFIISFLIWAYVPEDSFLIIFSGLVMFLIPLIFFLNRPNAAAVMSGKIIIKRPLRKPIVVEKEDIRQISITKNRDHSLRWLIRSFYVIFLPFYLGEGIIKALRNLERSFPDYIVLSLFLVRLAGVAIFLALFYNFELLAPYQQTFKVTTNSNLKLWLYTEKPEEFVAILKNETG</sequence>
<evidence type="ECO:0000313" key="12">
    <source>
        <dbReference type="Proteomes" id="UP000034657"/>
    </source>
</evidence>
<dbReference type="InterPro" id="IPR012874">
    <property type="entry name" value="DUF1673_METspp"/>
</dbReference>
<evidence type="ECO:0000313" key="2">
    <source>
        <dbReference type="EMBL" id="KKG71249.1"/>
    </source>
</evidence>
<evidence type="ECO:0000313" key="7">
    <source>
        <dbReference type="EMBL" id="KKH40439.1"/>
    </source>
</evidence>
<comment type="caution">
    <text evidence="2">The sequence shown here is derived from an EMBL/GenBank/DDBJ whole genome shotgun (WGS) entry which is preliminary data.</text>
</comment>
<gene>
    <name evidence="2" type="ORF">DU46_08700</name>
    <name evidence="5" type="ORF">DU51_01090</name>
    <name evidence="3" type="ORF">DU61_12765</name>
    <name evidence="6" type="ORF">DU62_07905</name>
    <name evidence="4" type="ORF">DU69_08165</name>
    <name evidence="7" type="ORF">DU71_00210</name>
    <name evidence="8" type="ORF">DU72_00755</name>
</gene>
<evidence type="ECO:0000313" key="4">
    <source>
        <dbReference type="EMBL" id="KKG94001.1"/>
    </source>
</evidence>
<name>A0A0F8HW25_METMZ</name>
<evidence type="ECO:0000313" key="8">
    <source>
        <dbReference type="EMBL" id="KKH55611.1"/>
    </source>
</evidence>
<dbReference type="PATRIC" id="fig|2209.52.peg.45"/>
<dbReference type="AlphaFoldDB" id="A0A0F8HW25"/>
<evidence type="ECO:0000313" key="5">
    <source>
        <dbReference type="EMBL" id="KKH09239.1"/>
    </source>
</evidence>
<evidence type="ECO:0000313" key="11">
    <source>
        <dbReference type="Proteomes" id="UP000034259"/>
    </source>
</evidence>
<dbReference type="EMBL" id="JJPZ01000098">
    <property type="protein sequence ID" value="KKH09856.1"/>
    <property type="molecule type" value="Genomic_DNA"/>
</dbReference>
<dbReference type="Proteomes" id="UP000034820">
    <property type="component" value="Unassembled WGS sequence"/>
</dbReference>
<dbReference type="Proteomes" id="UP000033889">
    <property type="component" value="Unassembled WGS sequence"/>
</dbReference>
<dbReference type="RefSeq" id="WP_048040764.1">
    <property type="nucleotide sequence ID" value="NZ_JJPN01000102.1"/>
</dbReference>
<dbReference type="Pfam" id="PF07895">
    <property type="entry name" value="DUF1673"/>
    <property type="match status" value="1"/>
</dbReference>
<protein>
    <recommendedName>
        <fullName evidence="16">DUF1673 family protein</fullName>
    </recommendedName>
</protein>
<dbReference type="EMBL" id="JJPT01000032">
    <property type="protein sequence ID" value="KKG94001.1"/>
    <property type="molecule type" value="Genomic_DNA"/>
</dbReference>
<evidence type="ECO:0000313" key="15">
    <source>
        <dbReference type="Proteomes" id="UP000034944"/>
    </source>
</evidence>
<feature type="transmembrane region" description="Helical" evidence="1">
    <location>
        <begin position="192"/>
        <end position="213"/>
    </location>
</feature>
<dbReference type="EMBL" id="JJPQ01000034">
    <property type="protein sequence ID" value="KKG84721.1"/>
    <property type="molecule type" value="Genomic_DNA"/>
</dbReference>
<keyword evidence="1" id="KW-0472">Membrane</keyword>
<evidence type="ECO:0000313" key="13">
    <source>
        <dbReference type="Proteomes" id="UP000034672"/>
    </source>
</evidence>
<dbReference type="Proteomes" id="UP000034074">
    <property type="component" value="Unassembled WGS sequence"/>
</dbReference>
<evidence type="ECO:0000313" key="6">
    <source>
        <dbReference type="EMBL" id="KKH09856.1"/>
    </source>
</evidence>